<dbReference type="FunFam" id="1.50.40.10:FF:000016">
    <property type="entry name" value="Solute carrier family 25 member 23"/>
    <property type="match status" value="1"/>
</dbReference>
<keyword evidence="7" id="KW-0999">Mitochondrion inner membrane</keyword>
<dbReference type="InterPro" id="IPR011992">
    <property type="entry name" value="EF-hand-dom_pair"/>
</dbReference>
<dbReference type="InterPro" id="IPR018108">
    <property type="entry name" value="MCP_transmembrane"/>
</dbReference>
<comment type="similarity">
    <text evidence="2 13">Belongs to the mitochondrial carrier (TC 2.A.29) family.</text>
</comment>
<dbReference type="SUPFAM" id="SSF103506">
    <property type="entry name" value="Mitochondrial carrier"/>
    <property type="match status" value="1"/>
</dbReference>
<feature type="repeat" description="Solcar" evidence="12">
    <location>
        <begin position="181"/>
        <end position="294"/>
    </location>
</feature>
<dbReference type="InterPro" id="IPR002067">
    <property type="entry name" value="MCP"/>
</dbReference>
<evidence type="ECO:0000256" key="8">
    <source>
        <dbReference type="ARBA" id="ARBA00022837"/>
    </source>
</evidence>
<sequence length="507" mass="57999">MSRETDEEREKRYHKLFDEIDVKKTGKICSNDFIDTFKKRNHPLQNSEIAIIEIFHAFDSNNENYIDYKRFKEYLIQAEEQILHGFNTLDLDNDGRLCKDDIRHYLKNYLNIEPSDAEINKFFNSLDYRKDGIITYDEFRDFLLFMPRLHGSRIRTAYQFFNDKLEFTNSEGDVTVLDDFLKGFGFFLAGGLSGVISRTATAPFDRVKVFLIARTDLTSTFLHSKLEIENNIELLKHQKITEPNKIKSPIIKAAKTLYRQGGIKAFYVGNGLNVLKVFPESAMKFGSFEIAKRFLCTVEGVDDPTHLSKISTYLSGGFGGVVSQFAVYPIDTLKYRVQCAQLDSNLRGTQLLIKTAKEMYSDHGIKIFYRGLLAGVTGIFPYAALDLGTFSTIKKWYFQKESKRTGIPEDDIKLPNHIVLSMGAVSGTFGASMVYPINLLRTRLQAQGTFAHPHRYNGFFDCARKTIMREGYSGLYKGLTPNLLKVAPSVSISYLCYENLKSLFHLE</sequence>
<evidence type="ECO:0000256" key="3">
    <source>
        <dbReference type="ARBA" id="ARBA00022448"/>
    </source>
</evidence>
<dbReference type="GO" id="GO:0005509">
    <property type="term" value="F:calcium ion binding"/>
    <property type="evidence" value="ECO:0007669"/>
    <property type="project" value="InterPro"/>
</dbReference>
<feature type="domain" description="EF-hand" evidence="15">
    <location>
        <begin position="114"/>
        <end position="149"/>
    </location>
</feature>
<feature type="transmembrane region" description="Helical" evidence="14">
    <location>
        <begin position="367"/>
        <end position="385"/>
    </location>
</feature>
<feature type="transmembrane region" description="Helical" evidence="14">
    <location>
        <begin position="418"/>
        <end position="437"/>
    </location>
</feature>
<keyword evidence="3 13" id="KW-0813">Transport</keyword>
<evidence type="ECO:0000256" key="1">
    <source>
        <dbReference type="ARBA" id="ARBA00004448"/>
    </source>
</evidence>
<keyword evidence="6" id="KW-0677">Repeat</keyword>
<proteinExistence type="inferred from homology"/>
<dbReference type="EMBL" id="KV454013">
    <property type="protein sequence ID" value="ODV95982.1"/>
    <property type="molecule type" value="Genomic_DNA"/>
</dbReference>
<dbReference type="Gene3D" id="1.10.238.10">
    <property type="entry name" value="EF-hand"/>
    <property type="match status" value="1"/>
</dbReference>
<feature type="domain" description="EF-hand" evidence="15">
    <location>
        <begin position="77"/>
        <end position="112"/>
    </location>
</feature>
<evidence type="ECO:0000256" key="9">
    <source>
        <dbReference type="ARBA" id="ARBA00022989"/>
    </source>
</evidence>
<dbReference type="InterPro" id="IPR023395">
    <property type="entry name" value="MCP_dom_sf"/>
</dbReference>
<dbReference type="InterPro" id="IPR002048">
    <property type="entry name" value="EF_hand_dom"/>
</dbReference>
<dbReference type="Pfam" id="PF00153">
    <property type="entry name" value="Mito_carr"/>
    <property type="match status" value="3"/>
</dbReference>
<comment type="subcellular location">
    <subcellularLocation>
        <location evidence="1">Mitochondrion inner membrane</location>
        <topology evidence="1">Multi-pass membrane protein</topology>
    </subcellularLocation>
</comment>
<evidence type="ECO:0000313" key="16">
    <source>
        <dbReference type="EMBL" id="ODV95982.1"/>
    </source>
</evidence>
<dbReference type="Pfam" id="PF13499">
    <property type="entry name" value="EF-hand_7"/>
    <property type="match status" value="1"/>
</dbReference>
<dbReference type="AlphaFoldDB" id="A0A1E4TW46"/>
<gene>
    <name evidence="16" type="ORF">PACTADRAFT_49405</name>
</gene>
<dbReference type="Proteomes" id="UP000094236">
    <property type="component" value="Unassembled WGS sequence"/>
</dbReference>
<evidence type="ECO:0000259" key="15">
    <source>
        <dbReference type="PROSITE" id="PS50222"/>
    </source>
</evidence>
<keyword evidence="4 12" id="KW-0812">Transmembrane</keyword>
<dbReference type="GO" id="GO:0005743">
    <property type="term" value="C:mitochondrial inner membrane"/>
    <property type="evidence" value="ECO:0007669"/>
    <property type="project" value="UniProtKB-SubCell"/>
</dbReference>
<dbReference type="CDD" id="cd00051">
    <property type="entry name" value="EFh"/>
    <property type="match status" value="1"/>
</dbReference>
<evidence type="ECO:0000256" key="11">
    <source>
        <dbReference type="ARBA" id="ARBA00023136"/>
    </source>
</evidence>
<evidence type="ECO:0000256" key="14">
    <source>
        <dbReference type="SAM" id="Phobius"/>
    </source>
</evidence>
<name>A0A1E4TW46_PACTA</name>
<keyword evidence="9 14" id="KW-1133">Transmembrane helix</keyword>
<dbReference type="PROSITE" id="PS00018">
    <property type="entry name" value="EF_HAND_1"/>
    <property type="match status" value="1"/>
</dbReference>
<keyword evidence="10" id="KW-0496">Mitochondrion</keyword>
<dbReference type="GO" id="GO:0055085">
    <property type="term" value="P:transmembrane transport"/>
    <property type="evidence" value="ECO:0007669"/>
    <property type="project" value="InterPro"/>
</dbReference>
<dbReference type="InterPro" id="IPR018247">
    <property type="entry name" value="EF_Hand_1_Ca_BS"/>
</dbReference>
<organism evidence="16 17">
    <name type="scientific">Pachysolen tannophilus NRRL Y-2460</name>
    <dbReference type="NCBI Taxonomy" id="669874"/>
    <lineage>
        <taxon>Eukaryota</taxon>
        <taxon>Fungi</taxon>
        <taxon>Dikarya</taxon>
        <taxon>Ascomycota</taxon>
        <taxon>Saccharomycotina</taxon>
        <taxon>Pichiomycetes</taxon>
        <taxon>Pachysolenaceae</taxon>
        <taxon>Pachysolen</taxon>
    </lineage>
</organism>
<dbReference type="SMART" id="SM00054">
    <property type="entry name" value="EFh"/>
    <property type="match status" value="4"/>
</dbReference>
<evidence type="ECO:0000256" key="13">
    <source>
        <dbReference type="RuleBase" id="RU000488"/>
    </source>
</evidence>
<feature type="domain" description="EF-hand" evidence="15">
    <location>
        <begin position="8"/>
        <end position="43"/>
    </location>
</feature>
<keyword evidence="5" id="KW-0479">Metal-binding</keyword>
<keyword evidence="11 12" id="KW-0472">Membrane</keyword>
<dbReference type="PANTHER" id="PTHR24089">
    <property type="entry name" value="SOLUTE CARRIER FAMILY 25"/>
    <property type="match status" value="1"/>
</dbReference>
<accession>A0A1E4TW46</accession>
<protein>
    <recommendedName>
        <fullName evidence="15">EF-hand domain-containing protein</fullName>
    </recommendedName>
</protein>
<keyword evidence="17" id="KW-1185">Reference proteome</keyword>
<keyword evidence="8" id="KW-0106">Calcium</keyword>
<evidence type="ECO:0000256" key="7">
    <source>
        <dbReference type="ARBA" id="ARBA00022792"/>
    </source>
</evidence>
<evidence type="ECO:0000256" key="2">
    <source>
        <dbReference type="ARBA" id="ARBA00006375"/>
    </source>
</evidence>
<evidence type="ECO:0000256" key="5">
    <source>
        <dbReference type="ARBA" id="ARBA00022723"/>
    </source>
</evidence>
<feature type="repeat" description="Solcar" evidence="12">
    <location>
        <begin position="414"/>
        <end position="503"/>
    </location>
</feature>
<reference evidence="17" key="1">
    <citation type="submission" date="2016-05" db="EMBL/GenBank/DDBJ databases">
        <title>Comparative genomics of biotechnologically important yeasts.</title>
        <authorList>
            <consortium name="DOE Joint Genome Institute"/>
            <person name="Riley R."/>
            <person name="Haridas S."/>
            <person name="Wolfe K.H."/>
            <person name="Lopes M.R."/>
            <person name="Hittinger C.T."/>
            <person name="Goker M."/>
            <person name="Salamov A."/>
            <person name="Wisecaver J."/>
            <person name="Long T.M."/>
            <person name="Aerts A.L."/>
            <person name="Barry K."/>
            <person name="Choi C."/>
            <person name="Clum A."/>
            <person name="Coughlan A.Y."/>
            <person name="Deshpande S."/>
            <person name="Douglass A.P."/>
            <person name="Hanson S.J."/>
            <person name="Klenk H.-P."/>
            <person name="Labutti K."/>
            <person name="Lapidus A."/>
            <person name="Lindquist E."/>
            <person name="Lipzen A."/>
            <person name="Meier-Kolthoff J.P."/>
            <person name="Ohm R.A."/>
            <person name="Otillar R.P."/>
            <person name="Pangilinan J."/>
            <person name="Peng Y."/>
            <person name="Rokas A."/>
            <person name="Rosa C.A."/>
            <person name="Scheuner C."/>
            <person name="Sibirny A.A."/>
            <person name="Slot J.C."/>
            <person name="Stielow J.B."/>
            <person name="Sun H."/>
            <person name="Kurtzman C.P."/>
            <person name="Blackwell M."/>
            <person name="Grigoriev I.V."/>
            <person name="Jeffries T.W."/>
        </authorList>
    </citation>
    <scope>NUCLEOTIDE SEQUENCE [LARGE SCALE GENOMIC DNA]</scope>
    <source>
        <strain evidence="17">NRRL Y-2460</strain>
    </source>
</reference>
<dbReference type="STRING" id="669874.A0A1E4TW46"/>
<evidence type="ECO:0000313" key="17">
    <source>
        <dbReference type="Proteomes" id="UP000094236"/>
    </source>
</evidence>
<dbReference type="SUPFAM" id="SSF47473">
    <property type="entry name" value="EF-hand"/>
    <property type="match status" value="1"/>
</dbReference>
<dbReference type="OrthoDB" id="270584at2759"/>
<dbReference type="Gene3D" id="1.50.40.10">
    <property type="entry name" value="Mitochondrial carrier domain"/>
    <property type="match status" value="1"/>
</dbReference>
<feature type="repeat" description="Solcar" evidence="12">
    <location>
        <begin position="307"/>
        <end position="396"/>
    </location>
</feature>
<evidence type="ECO:0000256" key="6">
    <source>
        <dbReference type="ARBA" id="ARBA00022737"/>
    </source>
</evidence>
<evidence type="ECO:0000256" key="10">
    <source>
        <dbReference type="ARBA" id="ARBA00023128"/>
    </source>
</evidence>
<dbReference type="PROSITE" id="PS50222">
    <property type="entry name" value="EF_HAND_2"/>
    <property type="match status" value="3"/>
</dbReference>
<evidence type="ECO:0000256" key="12">
    <source>
        <dbReference type="PROSITE-ProRule" id="PRU00282"/>
    </source>
</evidence>
<dbReference type="PROSITE" id="PS50920">
    <property type="entry name" value="SOLCAR"/>
    <property type="match status" value="3"/>
</dbReference>
<evidence type="ECO:0000256" key="4">
    <source>
        <dbReference type="ARBA" id="ARBA00022692"/>
    </source>
</evidence>
<dbReference type="PRINTS" id="PR00926">
    <property type="entry name" value="MITOCARRIER"/>
</dbReference>